<evidence type="ECO:0000313" key="3">
    <source>
        <dbReference type="Proteomes" id="UP000429229"/>
    </source>
</evidence>
<keyword evidence="1" id="KW-1133">Transmembrane helix</keyword>
<dbReference type="AlphaFoldDB" id="A0A6I4U6Q3"/>
<accession>A0A6I4U6Q3</accession>
<evidence type="ECO:0000313" key="2">
    <source>
        <dbReference type="EMBL" id="MXP10101.1"/>
    </source>
</evidence>
<dbReference type="OrthoDB" id="5801787at2"/>
<keyword evidence="1" id="KW-0472">Membrane</keyword>
<keyword evidence="1" id="KW-0812">Transmembrane</keyword>
<organism evidence="2 3">
    <name type="scientific">Alteriqipengyuania halimionae</name>
    <dbReference type="NCBI Taxonomy" id="1926630"/>
    <lineage>
        <taxon>Bacteria</taxon>
        <taxon>Pseudomonadati</taxon>
        <taxon>Pseudomonadota</taxon>
        <taxon>Alphaproteobacteria</taxon>
        <taxon>Sphingomonadales</taxon>
        <taxon>Erythrobacteraceae</taxon>
        <taxon>Alteriqipengyuania</taxon>
    </lineage>
</organism>
<dbReference type="RefSeq" id="WP_160616743.1">
    <property type="nucleotide sequence ID" value="NZ_WTYR01000001.1"/>
</dbReference>
<feature type="transmembrane region" description="Helical" evidence="1">
    <location>
        <begin position="49"/>
        <end position="79"/>
    </location>
</feature>
<dbReference type="EMBL" id="WTYR01000001">
    <property type="protein sequence ID" value="MXP10101.1"/>
    <property type="molecule type" value="Genomic_DNA"/>
</dbReference>
<keyword evidence="3" id="KW-1185">Reference proteome</keyword>
<sequence>MTDTKTPWHLWVVGILSLLWNSVGATDYVLSSLGSEWWFDVMEYPPEGVAYLGAFPAWAHGAWALGTLAAFAGSILLLARSRHAGLAFAVSIAGIALTTIYEAGAEMPVELAEMQPAWFPVMLWAITIFLLIYSIAMRRKGVLR</sequence>
<comment type="caution">
    <text evidence="2">The sequence shown here is derived from an EMBL/GenBank/DDBJ whole genome shotgun (WGS) entry which is preliminary data.</text>
</comment>
<feature type="transmembrane region" description="Helical" evidence="1">
    <location>
        <begin position="86"/>
        <end position="105"/>
    </location>
</feature>
<evidence type="ECO:0008006" key="4">
    <source>
        <dbReference type="Google" id="ProtNLM"/>
    </source>
</evidence>
<gene>
    <name evidence="2" type="ORF">GRI68_07895</name>
</gene>
<proteinExistence type="predicted"/>
<dbReference type="Proteomes" id="UP000429229">
    <property type="component" value="Unassembled WGS sequence"/>
</dbReference>
<feature type="transmembrane region" description="Helical" evidence="1">
    <location>
        <begin position="117"/>
        <end position="136"/>
    </location>
</feature>
<name>A0A6I4U6Q3_9SPHN</name>
<evidence type="ECO:0000256" key="1">
    <source>
        <dbReference type="SAM" id="Phobius"/>
    </source>
</evidence>
<reference evidence="2 3" key="1">
    <citation type="submission" date="2019-12" db="EMBL/GenBank/DDBJ databases">
        <title>Genomic-based taxomic classification of the family Erythrobacteraceae.</title>
        <authorList>
            <person name="Xu L."/>
        </authorList>
    </citation>
    <scope>NUCLEOTIDE SEQUENCE [LARGE SCALE GENOMIC DNA]</scope>
    <source>
        <strain evidence="2 3">LMG 29519</strain>
    </source>
</reference>
<protein>
    <recommendedName>
        <fullName evidence="4">Sugar transporter</fullName>
    </recommendedName>
</protein>